<dbReference type="InterPro" id="IPR007770">
    <property type="entry name" value="DMP"/>
</dbReference>
<sequence length="191" mass="20630">MGCCFDICKGFVFKLLITFWLRKLVSGLHPPPPTTTHHLCRVNSRSENSLSSINLDRLPLQPPPHRHPLGLPAASPYLHPRGACDGSGVTRHLTVSLLALLALSCFLASFTDSVTVSGKVYYRIATLKGLLLVDYRDPAGGGLPDLTKKRPRIIDGVHAALSVLVFGAVVLRDRNVVSCLYPSPGPAARGF</sequence>
<dbReference type="Proteomes" id="UP001642487">
    <property type="component" value="Chromosome 5"/>
</dbReference>
<evidence type="ECO:0000313" key="7">
    <source>
        <dbReference type="EMBL" id="CAK9321956.1"/>
    </source>
</evidence>
<reference evidence="7 8" key="1">
    <citation type="submission" date="2024-03" db="EMBL/GenBank/DDBJ databases">
        <authorList>
            <person name="Gkanogiannis A."/>
            <person name="Becerra Lopez-Lavalle L."/>
        </authorList>
    </citation>
    <scope>NUCLEOTIDE SEQUENCE [LARGE SCALE GENOMIC DNA]</scope>
</reference>
<proteinExistence type="inferred from homology"/>
<keyword evidence="4" id="KW-1133">Transmembrane helix</keyword>
<evidence type="ECO:0000313" key="8">
    <source>
        <dbReference type="Proteomes" id="UP001642487"/>
    </source>
</evidence>
<evidence type="ECO:0000256" key="5">
    <source>
        <dbReference type="ARBA" id="ARBA00023136"/>
    </source>
</evidence>
<keyword evidence="6" id="KW-0732">Signal</keyword>
<comment type="subcellular location">
    <subcellularLocation>
        <location evidence="1">Membrane</location>
        <topology evidence="1">Multi-pass membrane protein</topology>
    </subcellularLocation>
</comment>
<accession>A0ABP0YR15</accession>
<evidence type="ECO:0000256" key="3">
    <source>
        <dbReference type="ARBA" id="ARBA00022692"/>
    </source>
</evidence>
<dbReference type="Pfam" id="PF05078">
    <property type="entry name" value="DUF679"/>
    <property type="match status" value="1"/>
</dbReference>
<evidence type="ECO:0000256" key="4">
    <source>
        <dbReference type="ARBA" id="ARBA00022989"/>
    </source>
</evidence>
<evidence type="ECO:0000256" key="6">
    <source>
        <dbReference type="SAM" id="SignalP"/>
    </source>
</evidence>
<keyword evidence="5" id="KW-0472">Membrane</keyword>
<feature type="chain" id="PRO_5046177580" evidence="6">
    <location>
        <begin position="28"/>
        <end position="191"/>
    </location>
</feature>
<feature type="signal peptide" evidence="6">
    <location>
        <begin position="1"/>
        <end position="27"/>
    </location>
</feature>
<comment type="similarity">
    <text evidence="2">Belongs to the plant DMP1 protein family.</text>
</comment>
<protein>
    <submittedName>
        <fullName evidence="7">Uncharacterized protein</fullName>
    </submittedName>
</protein>
<keyword evidence="8" id="KW-1185">Reference proteome</keyword>
<organism evidence="7 8">
    <name type="scientific">Citrullus colocynthis</name>
    <name type="common">colocynth</name>
    <dbReference type="NCBI Taxonomy" id="252529"/>
    <lineage>
        <taxon>Eukaryota</taxon>
        <taxon>Viridiplantae</taxon>
        <taxon>Streptophyta</taxon>
        <taxon>Embryophyta</taxon>
        <taxon>Tracheophyta</taxon>
        <taxon>Spermatophyta</taxon>
        <taxon>Magnoliopsida</taxon>
        <taxon>eudicotyledons</taxon>
        <taxon>Gunneridae</taxon>
        <taxon>Pentapetalae</taxon>
        <taxon>rosids</taxon>
        <taxon>fabids</taxon>
        <taxon>Cucurbitales</taxon>
        <taxon>Cucurbitaceae</taxon>
        <taxon>Benincaseae</taxon>
        <taxon>Citrullus</taxon>
    </lineage>
</organism>
<name>A0ABP0YR15_9ROSI</name>
<dbReference type="PANTHER" id="PTHR31621">
    <property type="entry name" value="PROTEIN DMP3"/>
    <property type="match status" value="1"/>
</dbReference>
<dbReference type="PANTHER" id="PTHR31621:SF1">
    <property type="entry name" value="PROTEIN DMP5"/>
    <property type="match status" value="1"/>
</dbReference>
<evidence type="ECO:0000256" key="2">
    <source>
        <dbReference type="ARBA" id="ARBA00008707"/>
    </source>
</evidence>
<gene>
    <name evidence="7" type="ORF">CITCOLO1_LOCUS14064</name>
</gene>
<keyword evidence="3" id="KW-0812">Transmembrane</keyword>
<evidence type="ECO:0000256" key="1">
    <source>
        <dbReference type="ARBA" id="ARBA00004141"/>
    </source>
</evidence>
<dbReference type="EMBL" id="OZ021739">
    <property type="protein sequence ID" value="CAK9321956.1"/>
    <property type="molecule type" value="Genomic_DNA"/>
</dbReference>